<evidence type="ECO:0000256" key="1">
    <source>
        <dbReference type="SAM" id="SignalP"/>
    </source>
</evidence>
<protein>
    <recommendedName>
        <fullName evidence="4">TIGR03016 family PEP-CTERM system-associated outer membrane protein</fullName>
    </recommendedName>
</protein>
<dbReference type="AlphaFoldDB" id="A0A4S3KDY9"/>
<sequence>MSTHRTRTCVLGSMLAIGATSASAAQFDYGWRVGVGHSDNIGLTETDPISQNMLIPGFDFSYQQEGSTFQADVVGNVEYRDYLAHAFDNQTLAQLAGQMNWTMLPERLDFTLRDVASVQPLSTFSSNAPDNQQQTNVLTVGPTLRFRLNPTVRGQAELRYIDSRASKTNEFDSSRGLLALRLFKDLSPTATLSANAETERVTFDHADTGPAYNRTQLFASSASRLSQIDINASLGWSRLSFDQAQTINTPLARLSVAWRMTPNSTLLLRGARQYGDAAEDLINQLDQNPGESALAPPAPSNINTGATVISSQVYTERRYEAVYAYVGTRWNLRVAPLYRDFDYINDPTDSQRGRGGTLGLDYRLRPRTVLSLFGNVESMEYRAVARTDRTTNFGLILNTQRTEHWSWSASFTRRLRHSDTVGASYHANEIYLGVAYRR</sequence>
<accession>A0A4S3KDY9</accession>
<reference evidence="2 3" key="1">
    <citation type="submission" date="2017-02" db="EMBL/GenBank/DDBJ databases">
        <title>Whole genome sequencing of Rhodanobacter lindaniclasticus DSM 17932.</title>
        <authorList>
            <person name="Kumar S."/>
            <person name="Patil P."/>
            <person name="Patil P.B."/>
        </authorList>
    </citation>
    <scope>NUCLEOTIDE SEQUENCE [LARGE SCALE GENOMIC DNA]</scope>
    <source>
        <strain evidence="2 3">DSM 17932</strain>
    </source>
</reference>
<name>A0A4S3KDY9_9GAMM</name>
<comment type="caution">
    <text evidence="2">The sequence shown here is derived from an EMBL/GenBank/DDBJ whole genome shotgun (WGS) entry which is preliminary data.</text>
</comment>
<proteinExistence type="predicted"/>
<dbReference type="OrthoDB" id="5979319at2"/>
<keyword evidence="1" id="KW-0732">Signal</keyword>
<dbReference type="Proteomes" id="UP000306317">
    <property type="component" value="Unassembled WGS sequence"/>
</dbReference>
<dbReference type="EMBL" id="MWIO01000031">
    <property type="protein sequence ID" value="THD06696.1"/>
    <property type="molecule type" value="Genomic_DNA"/>
</dbReference>
<feature type="signal peptide" evidence="1">
    <location>
        <begin position="1"/>
        <end position="24"/>
    </location>
</feature>
<keyword evidence="3" id="KW-1185">Reference proteome</keyword>
<organism evidence="2 3">
    <name type="scientific">Rhodanobacter lindaniclasticus</name>
    <dbReference type="NCBI Taxonomy" id="75310"/>
    <lineage>
        <taxon>Bacteria</taxon>
        <taxon>Pseudomonadati</taxon>
        <taxon>Pseudomonadota</taxon>
        <taxon>Gammaproteobacteria</taxon>
        <taxon>Lysobacterales</taxon>
        <taxon>Rhodanobacteraceae</taxon>
        <taxon>Rhodanobacter</taxon>
    </lineage>
</organism>
<dbReference type="RefSeq" id="WP_136258873.1">
    <property type="nucleotide sequence ID" value="NZ_MWIO01000031.1"/>
</dbReference>
<gene>
    <name evidence="2" type="ORF">B1991_11720</name>
</gene>
<evidence type="ECO:0008006" key="4">
    <source>
        <dbReference type="Google" id="ProtNLM"/>
    </source>
</evidence>
<evidence type="ECO:0000313" key="2">
    <source>
        <dbReference type="EMBL" id="THD06696.1"/>
    </source>
</evidence>
<evidence type="ECO:0000313" key="3">
    <source>
        <dbReference type="Proteomes" id="UP000306317"/>
    </source>
</evidence>
<feature type="chain" id="PRO_5020479934" description="TIGR03016 family PEP-CTERM system-associated outer membrane protein" evidence="1">
    <location>
        <begin position="25"/>
        <end position="438"/>
    </location>
</feature>